<keyword evidence="6 9" id="KW-0067">ATP-binding</keyword>
<keyword evidence="7 9" id="KW-0143">Chaperone</keyword>
<dbReference type="GeneTree" id="ENSGT00550000074802"/>
<protein>
    <recommendedName>
        <fullName evidence="4 9">Midasin</fullName>
    </recommendedName>
</protein>
<feature type="compositionally biased region" description="Acidic residues" evidence="10">
    <location>
        <begin position="4550"/>
        <end position="4561"/>
    </location>
</feature>
<feature type="compositionally biased region" description="Acidic residues" evidence="10">
    <location>
        <begin position="4608"/>
        <end position="4633"/>
    </location>
</feature>
<keyword evidence="5 9" id="KW-0547">Nucleotide-binding</keyword>
<dbReference type="Proteomes" id="UP000694404">
    <property type="component" value="Unplaced"/>
</dbReference>
<reference evidence="12" key="1">
    <citation type="submission" date="2025-08" db="UniProtKB">
        <authorList>
            <consortium name="Ensembl"/>
        </authorList>
    </citation>
    <scope>IDENTIFICATION</scope>
</reference>
<feature type="domain" description="VWFA" evidence="11">
    <location>
        <begin position="5156"/>
        <end position="5355"/>
    </location>
</feature>
<evidence type="ECO:0000256" key="9">
    <source>
        <dbReference type="PIRNR" id="PIRNR010340"/>
    </source>
</evidence>
<dbReference type="CDD" id="cd01460">
    <property type="entry name" value="vWA_midasin"/>
    <property type="match status" value="1"/>
</dbReference>
<feature type="compositionally biased region" description="Acidic residues" evidence="10">
    <location>
        <begin position="4739"/>
        <end position="4753"/>
    </location>
</feature>
<organism evidence="12 13">
    <name type="scientific">Chelonoidis abingdonii</name>
    <name type="common">Abingdon island giant tortoise</name>
    <name type="synonym">Testudo abingdonii</name>
    <dbReference type="NCBI Taxonomy" id="106734"/>
    <lineage>
        <taxon>Eukaryota</taxon>
        <taxon>Metazoa</taxon>
        <taxon>Chordata</taxon>
        <taxon>Craniata</taxon>
        <taxon>Vertebrata</taxon>
        <taxon>Euteleostomi</taxon>
        <taxon>Archelosauria</taxon>
        <taxon>Testudinata</taxon>
        <taxon>Testudines</taxon>
        <taxon>Cryptodira</taxon>
        <taxon>Durocryptodira</taxon>
        <taxon>Testudinoidea</taxon>
        <taxon>Testudinidae</taxon>
        <taxon>Chelonoidis</taxon>
    </lineage>
</organism>
<evidence type="ECO:0000313" key="12">
    <source>
        <dbReference type="Ensembl" id="ENSCABP00000021854.1"/>
    </source>
</evidence>
<feature type="region of interest" description="Disordered" evidence="10">
    <location>
        <begin position="4500"/>
        <end position="4969"/>
    </location>
</feature>
<dbReference type="InterPro" id="IPR002035">
    <property type="entry name" value="VWF_A"/>
</dbReference>
<feature type="compositionally biased region" description="Basic and acidic residues" evidence="10">
    <location>
        <begin position="4512"/>
        <end position="4524"/>
    </location>
</feature>
<dbReference type="GO" id="GO:0016887">
    <property type="term" value="F:ATP hydrolysis activity"/>
    <property type="evidence" value="ECO:0007669"/>
    <property type="project" value="InterPro"/>
</dbReference>
<comment type="function">
    <text evidence="9">Nuclear chaperone required for maturation and nuclear export of pre-60S ribosome subunits.</text>
</comment>
<dbReference type="Pfam" id="PF17865">
    <property type="entry name" value="AAA_lid_5"/>
    <property type="match status" value="1"/>
</dbReference>
<dbReference type="Ensembl" id="ENSCABT00000023940.1">
    <property type="protein sequence ID" value="ENSCABP00000021854.1"/>
    <property type="gene ID" value="ENSCABG00000015936.1"/>
</dbReference>
<feature type="compositionally biased region" description="Basic and acidic residues" evidence="10">
    <location>
        <begin position="4879"/>
        <end position="4889"/>
    </location>
</feature>
<evidence type="ECO:0000256" key="10">
    <source>
        <dbReference type="SAM" id="MobiDB-lite"/>
    </source>
</evidence>
<dbReference type="GO" id="GO:0000055">
    <property type="term" value="P:ribosomal large subunit export from nucleus"/>
    <property type="evidence" value="ECO:0007669"/>
    <property type="project" value="TreeGrafter"/>
</dbReference>
<evidence type="ECO:0000256" key="8">
    <source>
        <dbReference type="ARBA" id="ARBA00023242"/>
    </source>
</evidence>
<dbReference type="InterPro" id="IPR003593">
    <property type="entry name" value="AAA+_ATPase"/>
</dbReference>
<dbReference type="PANTHER" id="PTHR48103">
    <property type="entry name" value="MIDASIN-RELATED"/>
    <property type="match status" value="1"/>
</dbReference>
<dbReference type="FunFam" id="3.40.50.410:FF:000028">
    <property type="entry name" value="Midasin"/>
    <property type="match status" value="1"/>
</dbReference>
<comment type="subcellular location">
    <subcellularLocation>
        <location evidence="1">Nucleus</location>
        <location evidence="1">Nucleolus</location>
    </subcellularLocation>
    <subcellularLocation>
        <location evidence="2">Nucleus</location>
        <location evidence="2">Nucleoplasm</location>
    </subcellularLocation>
</comment>
<feature type="compositionally biased region" description="Basic and acidic residues" evidence="10">
    <location>
        <begin position="4531"/>
        <end position="4549"/>
    </location>
</feature>
<dbReference type="Pfam" id="PF07728">
    <property type="entry name" value="AAA_5"/>
    <property type="match status" value="8"/>
</dbReference>
<dbReference type="InterPro" id="IPR040848">
    <property type="entry name" value="AAA_lid_7"/>
</dbReference>
<accession>A0A8C0HG06</accession>
<evidence type="ECO:0000256" key="1">
    <source>
        <dbReference type="ARBA" id="ARBA00004604"/>
    </source>
</evidence>
<dbReference type="FunFam" id="3.40.50.300:FF:004709">
    <property type="entry name" value="Midasin"/>
    <property type="match status" value="1"/>
</dbReference>
<dbReference type="PANTHER" id="PTHR48103:SF2">
    <property type="entry name" value="MIDASIN"/>
    <property type="match status" value="1"/>
</dbReference>
<feature type="compositionally biased region" description="Basic and acidic residues" evidence="10">
    <location>
        <begin position="5029"/>
        <end position="5051"/>
    </location>
</feature>
<evidence type="ECO:0000256" key="4">
    <source>
        <dbReference type="ARBA" id="ARBA00017143"/>
    </source>
</evidence>
<dbReference type="FunFam" id="3.40.50.300:FF:000142">
    <property type="entry name" value="Midasin"/>
    <property type="match status" value="1"/>
</dbReference>
<dbReference type="FunFam" id="3.40.50.300:FF:004550">
    <property type="entry name" value="Midasin"/>
    <property type="match status" value="1"/>
</dbReference>
<dbReference type="InterPro" id="IPR027417">
    <property type="entry name" value="P-loop_NTPase"/>
</dbReference>
<feature type="compositionally biased region" description="Polar residues" evidence="10">
    <location>
        <begin position="4949"/>
        <end position="4964"/>
    </location>
</feature>
<keyword evidence="8 9" id="KW-0539">Nucleus</keyword>
<feature type="compositionally biased region" description="Basic and acidic residues" evidence="10">
    <location>
        <begin position="4930"/>
        <end position="4940"/>
    </location>
</feature>
<evidence type="ECO:0000256" key="2">
    <source>
        <dbReference type="ARBA" id="ARBA00004642"/>
    </source>
</evidence>
<dbReference type="Pfam" id="PF17867">
    <property type="entry name" value="AAA_lid_7"/>
    <property type="match status" value="3"/>
</dbReference>
<sequence>MEALRMRVAGPLQLVARRNEKSSGELGRFLAKQIWTRQDRQCILNALAQLLVDKECTLLIGRQFRPILLDLLERNAEAINAGGQINHDLHERLCVAMSKLIGDHPDVLPFALRYFKDTSPVFQRLFLESSDTNTVRYGRRRMKLRDLMEAAYLFLQQEQSVFRELWDWSVCVPLLRSHDTLVRWYTSNCLALVTCMNDEHKLSFLKKIFNPDELIRFRLKLLEESQMRNVESALVLANPDTSLWQREKGLQYTRGDIVSGDLSANVIAVCGVVLPRQQLVPKEQYGNSIAFQNPVLLEGPIGCGKTSLIEYLAVITGRMKPPHILKVQLGDQTDSKTLLGMYRCTDVPGEFVWRPGTLTQAVTKGHWILLEDIDYAPLDVISVLIPLLENGELLIPGRGDFLKVAPGFQFFATRRVFSCGGGWCRQQNSHATLLDKYWTKIRMDNMNKAELKEILQGRCPNLAAVTDRLLDIYLQLTGDKHQTSEISFPACEQEVEDASELKKENKRPSLEGRELSLRDLLNWCSRIAYKFDSSSSTTAVNIFQEALDCFTAMLSKQGSRQKMAEIIGSKLNISKKKAEFYCQLHKPEILIREHEVAVGRVRLLRKQTQALLIQREKQTFAATRPSSVLIEQLAMCVDKGEPVLLVGETGTGKTSTIQYLAHITGHHLRVINMNQQSDTADLLGGYKPVDNKLIWLPLRESFEELFSQTFSRKQNQTFLGHIQTCYRQKRWHNLLKLMQHVHRSAVNKEAKENASGSPLKEKWEAFGLRLNHAHQQMKMTENFLVFAFVEGTLAQAVKKGDWILLDEINLAAAETLECLSGLLEGSSGSLVLLDRGDTEPLVRHPDFHLFACMNPATDVGKKNLPPGIRNRFTELYVEELQNEGDLLILIMDYLKGLNVSKNTVQGIMNFYLSVRKESETKLVDGIGHRPHYSLRTLCRALRFAASNPCKNIQRSLYEGFCLGFLTQLDRVSHPIVQKLICHHIVSGNIKSLLKQPLPEPQGGRAVQIEGYWISVGDKEPVIDETYVLTSSVKLNLKDIVRVVSAGTHPVLIQGETSVGKTSLIRWLAAASGNHCVRINNHDHTDIQEYIGCYTSDTSGKLMFKEGVLIDAMRKGYWIILDELNLAPTDVLEALNRLLDDNRELFITETQEAVRAHPRFMLFATQNPPGLYGGRKVLSRAFRNRFVELHFDELPTAELETILHKRCSLPPSYCSKLVKVMLSLQSYRRGSTVFAGKHGFITLRDLFRWAERYRLAEQTEKDYDWLQHLANDGFMLLAGRVRKQEEVDVIQSVLEKHFKKKLYPHSLFSEESVRKLLVKSSTQMSVMDGEFSHVVWTQGMRRLAVLVGRALEFGEPVLLVGDTGCGKTTICQIFAALANQKLHSVNCHLHMETSDFLGGLRPVRQRSKDKEEFDSSRLFEWYDGPLVLAMKEGAFFLLDEISLADDSVLERLNSVLEVEKTLVLAEKGSQEDEDNEVELLVAGKKFRILATMNPGGDFGKKELSPALRNRFTEIWCPQSNSRDDLIQIIKHNLHPGLSLDRINYQGIDIAELMMDFIEWLTNQEFGRQCILSVRDVLSWVNFMNVMVEEEEYSLFYIPPVTSFVHAACLVYIDGIGSGTTSCSADTALIAREKCLKFLCEKLCSVVELTEYQKDELRVYDRTKEREFIWMENFMGIHPFFIPRGPVFQRNSVSDYALNAGTTAMNAQRLLRALQLNKPILLEGSPGVGKTSLVAALAKASGNCLVRINLSEQTDVTDLFGTDLPVEGGKGGEFAWRDGPLLAALKGGHWIVLDELNLASQSVLEGLNACFDHRAEIYIPELGMSFHVQHKKTKIFGCQNPYRQGGGRKGLPKSFLNRFTQVYVDPLSAADMEFIGNTLFPAIDKNIIAKMVAFNNKIDQEVMAQKKWGQKGGPWEFNLRDLFRWCQLILVDQSPGCYDPGQHVFLVYGERMRTREDKEKVISIFKDIFGQNSNPYRGSRQFLITPYNVQIGYSVLARGSYIPPPCRRLSLLHHSLQSLESIMKCVHMGWMIILVGPAAVGKTSLVELLAHLTGHRLKVMAMNSAMDTTELLGGFEQVDVIRPWQCLLEKVESAVRTLIRDSLLLTEICPDDAEVVLRAWSSFILNFKPKSLGEGSRNVTTELVNKLEGILALIQRLNSKINSYSKAEFSRLMEEFRHFRLQLVQSVDGNSHGTFEWVDGMLIQALQSGDWLLMDNVNFCNPSVLDRLNALLEPGGVLTMSERGVIDGTTPTIAPHPNFRLFLSMDPFHGEISRAMRNRGIEIYIPGESDGNLLDNLDMKVLLHGLGLLGDSVCDALMAVHSETKETIAGETSSVLSLSSLIHAATLIVQQLRRGLGLAKSFYRACWEVYVRSQQSQMNQKLVLELVMKHVSALTSHETWGDSLLAMGLWPDSLPTGLFLAEDSLLSTVQSDGQVLAYCLNRLSLKNSRTLPLTLQDLQKVMQSTNSESLRFSTVQMDAYWTDEIEVLSTSVELFIEKASNQDWLLRVKWLNHLTKNLAQVLDSVRAQLEAGAASLNSFYSSPHSAAISNVIKLLQPNMTDEQVMPLDPRWNMQFLNIIRNSMNFDTEVEHTDQLFVLLMSVANRAILFLDREKRNYIEKNLITSKKLRTSALRMSLEFHKDPGSYNSLPHAIVANLAAFFELWDAFMLHWVKSSQVTLTDDSIFYCLLWRDRFWAASDTLTVDSPGLALLSLHWHWVVKHLINRIPQMLTGHEQHKASKEIQSVSQQIQSCLASPAGISIGVKKLQMSLGRPLPFKVHYSICNRMFWTTIFFVDSFFFSYRENSSQQVRMCSELSQYVAFCLKLTPAASQHLCGLWHLLHHNKVSHEEMSLLWSELVSSILEFFWHSTVTTDPEYWLTWKPLMIWWQRWDLGQKLLLLGPGILNRAIFSKCLFEILTSSSKTSQWDASGLPVLSSSHVILGEWMERAQQLQEVNTVLWTNMSVSSMAEFRCTDSRMQDVMLCRQLLALMDLVPVDLQEEYSQCCDKLSSKDPVAFQYILKVLKDVAGQEILPKEVLCLLLTCLQQFFGEGEEIQDLSETAWRGSLWVNMGLVQIQVWLPQTRFDPAVKREYKLKYAKEELHHLQCKWKTLNLSAQLHTGKDLEDEAIISFTHPHIRFLPQRMQQLKEQIGNLSRKQAFRPQVPPYDCLYQEVHQYVTSIAQISTVQDLLARLLQFLRGNRPKSLQAVQNLLNEEASWQQSHHQFRKHLAEEYALYPDVVTPLQAAILQLQHGMRLLASEVYTTLTSIVCPAKLDTLVTSLLAFPSIGPTFPTYLAHADTLCSVQSTNILCGLKKLSLKRSEGEFDERVQSSYPTQEQLLVNALLYLRCHVLSKGELDQKSLQLFRHLCQAIINEWDEQERCTQEQEEQESHLYRYRSKSHGMGRSEEEEEEREFRRRFPLYEKDFEDITAQASLEEKMENEDDSEDLVATEITLLSQNSMQTVMMIHQQLCLKFARSLWYQQSLPAHQAKHYFSAFLSSYQTGAFLVAHFYPLIGAEMNDYLLGSQLLVGTLLHNTLFEEVTSDLIIQQDGPYDFYQHPNIHQVRQCQPVLDNFTKEVNRLLQEWPEHPALMQLLVVMDRIRSFPLSSPLSKFLNGLEILLAKSQDWEENASRALSLRRHLDLVTQLIIQWRRLELNCWSVSLDNTMKRHTEKSTKHWFSIHQMIEKYMQEQTEGKTNEQLSLTMLVHTLQAFIEGSTLGEFHTRLHTLLVFHCHVLLIPQVEGKDVLCSILWNLYNYYKQFSECVQARITELRQPIEKELKEFVKISKWNDVSFWAIKQSVEKTHRTLFKFMKKFESVLKEPCQPALVESDKEEALDCLERQEESENQETKVQRLNSILRKTLSTVLSEKCCGGVMFDTESLQCRLPKLTKRMKMLCFMHVEVPSLSPSTVSHTGDIIASLLELQNLTVNQAADKEKQKSEVKHILMQKQRALSDLFKSLTETGLSYRKGLAWSRSKDPQDMLCLHPLDLHSALALVNCTHELDAKLLTEISSVWDGCQKYFYRSLARHSRLQTALLAPAKEIGLGSIDRCKGFTAHLMKTLVKQRSSLTALTEQWIILRNLLSCVQEIDSRMNVTRDYNVAFPPQDSIQQWTERLQHLAMQCVMVIEQLSWFVQCCPKEQSLICSHGVRMDMKTNIPQCKGAEQNLENAQMGIPDLIQSELKYLSPVAAEQLPSGCRMQKQDQLWQQLSARVTEMLAEIKAVKADIDRIRQQSCETLFYSWKDFEVCSSGLSCLLKVSTQLQSIESLYVLQGMEGRKSTKQMALIKSLEYIQAEVNKTAVDFTIWKTQLLAGNFVSKGNQESDDGFVEHFSVQVETAIHVVLYAIQCLTERKQEKRKEKEKWSEEDGKSEETSADRLKSGLLTKLLDEDLFADVSSLHVQKIISAISELLEGLKSYGEDCTADKHKFFNQSCYLLVRLMPMLSKYSDLILFYLIVSLASHRSTGKLLSVLTSIFTELTQKGFCLPKELMEDAAGEGATEFHDYEGGGIGDGEGKKDVSDKIENEDQVEDTYQKGQEKEKEDPDSKPDIEGEDNAIEMSEDFEGKMHDGEQDKKEDSDKSDEDEELDKQMGNLGDAEADKLDERLWGDDDEEDNDNDASETEESGPGMDEGDSELVAKDGSLDAGNKNDKKKPSKDEEKEELAEDGENKEKIHEQIDEREYDDNEVDPYHGKQEKQPEAEALDLPDDLNLENEERSDEDNEGEEEENPFEIEEKPVDLGEAENGEDKDGEDTQDTDRDPEPTEGGTSEDKTEGEGEVGEEADDQEEGNTENSEENEEEETQPLTEDKESSEEEREKRIPAADQGLQPQVKKHEGEDEDTLEKDEQLPESVERMEHEAHGQTGEENLQSDSAVELAGAASEKDQAKEEHGSGAADANQTEGHESNLMARLPSQKQSRKNTQSFKRKPGQADNERSVGDHSEHVHKRLRTIESSSEAKQNTTQSEQNVEEADAFEHIKQGTESYDVQTYGMIVFTRLQRLTSDLNSEHLTLHYVTKGSDEVELEIQAFNSEEIKDATADKPPKVPEEEPERNQDSTIHTAHQFLMDTTVLVLYQKHPTAEKTAAEMWQRYLALTTPLSQQLCEQLRLILEPTQAAKLKGDYRTGKRLNMRKVIPYIASQFRKDKIWLRRTKPSKRQYQICLAIDDSSSMIDNHSKQLAYESLAVIGNALSLLEVGQIAVCSFGETVQLLHPFHEPFSDQSGTRILRLCKFQQKKTKIAQFLESSANMFAAAQQLSQNINPETAQLLLIVSDGRGLFLEGKERVTAAVQAAQNANIFVIFVVLDNPNSRDSILDIKVPVFKEPGEMPEIRSYMEEFPFPFYIILRDVNALPETLSDALRQWFELVTASESL</sequence>
<dbReference type="InterPro" id="IPR036465">
    <property type="entry name" value="vWFA_dom_sf"/>
</dbReference>
<evidence type="ECO:0000256" key="3">
    <source>
        <dbReference type="ARBA" id="ARBA00007188"/>
    </source>
</evidence>
<feature type="compositionally biased region" description="Basic and acidic residues" evidence="10">
    <location>
        <begin position="4562"/>
        <end position="4577"/>
    </location>
</feature>
<feature type="compositionally biased region" description="Basic and acidic residues" evidence="10">
    <location>
        <begin position="4842"/>
        <end position="4858"/>
    </location>
</feature>
<dbReference type="Gene3D" id="3.40.50.300">
    <property type="entry name" value="P-loop containing nucleotide triphosphate hydrolases"/>
    <property type="match status" value="7"/>
</dbReference>
<dbReference type="SMART" id="SM00382">
    <property type="entry name" value="AAA"/>
    <property type="match status" value="5"/>
</dbReference>
<dbReference type="InterPro" id="IPR048617">
    <property type="entry name" value="MDN1_AAA_lid_4"/>
</dbReference>
<reference evidence="12" key="2">
    <citation type="submission" date="2025-09" db="UniProtKB">
        <authorList>
            <consortium name="Ensembl"/>
        </authorList>
    </citation>
    <scope>IDENTIFICATION</scope>
</reference>
<dbReference type="PIRSF" id="PIRSF010340">
    <property type="entry name" value="Midasin"/>
    <property type="match status" value="1"/>
</dbReference>
<feature type="region of interest" description="Disordered" evidence="10">
    <location>
        <begin position="5028"/>
        <end position="5053"/>
    </location>
</feature>
<feature type="compositionally biased region" description="Polar residues" evidence="10">
    <location>
        <begin position="4911"/>
        <end position="4921"/>
    </location>
</feature>
<dbReference type="SUPFAM" id="SSF53300">
    <property type="entry name" value="vWA-like"/>
    <property type="match status" value="1"/>
</dbReference>
<evidence type="ECO:0000256" key="7">
    <source>
        <dbReference type="ARBA" id="ARBA00023186"/>
    </source>
</evidence>
<dbReference type="SMART" id="SM00327">
    <property type="entry name" value="VWA"/>
    <property type="match status" value="1"/>
</dbReference>
<dbReference type="GO" id="GO:0005524">
    <property type="term" value="F:ATP binding"/>
    <property type="evidence" value="ECO:0007669"/>
    <property type="project" value="UniProtKB-KW"/>
</dbReference>
<evidence type="ECO:0000256" key="6">
    <source>
        <dbReference type="ARBA" id="ARBA00022840"/>
    </source>
</evidence>
<evidence type="ECO:0000313" key="13">
    <source>
        <dbReference type="Proteomes" id="UP000694404"/>
    </source>
</evidence>
<evidence type="ECO:0000256" key="5">
    <source>
        <dbReference type="ARBA" id="ARBA00022741"/>
    </source>
</evidence>
<dbReference type="FunFam" id="3.40.50.300:FF:000582">
    <property type="entry name" value="Midasin"/>
    <property type="match status" value="1"/>
</dbReference>
<dbReference type="Gene3D" id="3.40.50.410">
    <property type="entry name" value="von Willebrand factor, type A domain"/>
    <property type="match status" value="1"/>
</dbReference>
<feature type="compositionally biased region" description="Basic and acidic residues" evidence="10">
    <location>
        <begin position="4666"/>
        <end position="4678"/>
    </location>
</feature>
<name>A0A8C0HG06_CHEAB</name>
<dbReference type="SUPFAM" id="SSF52540">
    <property type="entry name" value="P-loop containing nucleoside triphosphate hydrolases"/>
    <property type="match status" value="6"/>
</dbReference>
<gene>
    <name evidence="12" type="primary">MDN1</name>
</gene>
<dbReference type="GO" id="GO:0030687">
    <property type="term" value="C:preribosome, large subunit precursor"/>
    <property type="evidence" value="ECO:0007669"/>
    <property type="project" value="TreeGrafter"/>
</dbReference>
<dbReference type="GO" id="GO:0005730">
    <property type="term" value="C:nucleolus"/>
    <property type="evidence" value="ECO:0007669"/>
    <property type="project" value="UniProtKB-SubCell"/>
</dbReference>
<feature type="compositionally biased region" description="Basic and acidic residues" evidence="10">
    <location>
        <begin position="4597"/>
        <end position="4607"/>
    </location>
</feature>
<feature type="compositionally biased region" description="Acidic residues" evidence="10">
    <location>
        <begin position="4700"/>
        <end position="4730"/>
    </location>
</feature>
<dbReference type="Pfam" id="PF21108">
    <property type="entry name" value="MDN1_4th"/>
    <property type="match status" value="1"/>
</dbReference>
<dbReference type="PROSITE" id="PS50234">
    <property type="entry name" value="VWFA"/>
    <property type="match status" value="1"/>
</dbReference>
<dbReference type="FunFam" id="3.40.50.300:FF:000956">
    <property type="entry name" value="Midasin"/>
    <property type="match status" value="1"/>
</dbReference>
<dbReference type="GO" id="GO:0005654">
    <property type="term" value="C:nucleoplasm"/>
    <property type="evidence" value="ECO:0007669"/>
    <property type="project" value="UniProtKB-SubCell"/>
</dbReference>
<dbReference type="InterPro" id="IPR041190">
    <property type="entry name" value="Midasin_AAA_lid_5"/>
</dbReference>
<evidence type="ECO:0000259" key="11">
    <source>
        <dbReference type="PROSITE" id="PS50234"/>
    </source>
</evidence>
<dbReference type="InterPro" id="IPR012099">
    <property type="entry name" value="Midasin"/>
</dbReference>
<comment type="similarity">
    <text evidence="3 9">Belongs to the midasin family.</text>
</comment>
<keyword evidence="13" id="KW-1185">Reference proteome</keyword>
<feature type="compositionally biased region" description="Acidic residues" evidence="10">
    <location>
        <begin position="4774"/>
        <end position="4800"/>
    </location>
</feature>
<dbReference type="InterPro" id="IPR011704">
    <property type="entry name" value="ATPase_dyneun-rel_AAA"/>
</dbReference>
<dbReference type="CDD" id="cd00009">
    <property type="entry name" value="AAA"/>
    <property type="match status" value="2"/>
</dbReference>
<dbReference type="GO" id="GO:0000027">
    <property type="term" value="P:ribosomal large subunit assembly"/>
    <property type="evidence" value="ECO:0007669"/>
    <property type="project" value="InterPro"/>
</dbReference>
<feature type="compositionally biased region" description="Basic and acidic residues" evidence="10">
    <location>
        <begin position="4687"/>
        <end position="4698"/>
    </location>
</feature>
<proteinExistence type="inferred from homology"/>
<dbReference type="FunFam" id="3.40.50.300:FF:000919">
    <property type="entry name" value="Midasin"/>
    <property type="match status" value="1"/>
</dbReference>